<comment type="caution">
    <text evidence="1">The sequence shown here is derived from an EMBL/GenBank/DDBJ whole genome shotgun (WGS) entry which is preliminary data.</text>
</comment>
<organism evidence="1 2">
    <name type="scientific">Aureibaculum flavum</name>
    <dbReference type="NCBI Taxonomy" id="2795986"/>
    <lineage>
        <taxon>Bacteria</taxon>
        <taxon>Pseudomonadati</taxon>
        <taxon>Bacteroidota</taxon>
        <taxon>Flavobacteriia</taxon>
        <taxon>Flavobacteriales</taxon>
        <taxon>Flavobacteriaceae</taxon>
        <taxon>Aureibaculum</taxon>
    </lineage>
</organism>
<gene>
    <name evidence="1" type="ORF">JBL43_09085</name>
</gene>
<evidence type="ECO:0000313" key="2">
    <source>
        <dbReference type="Proteomes" id="UP000623301"/>
    </source>
</evidence>
<protein>
    <submittedName>
        <fullName evidence="1">Uncharacterized protein</fullName>
    </submittedName>
</protein>
<dbReference type="EMBL" id="JAEHFJ010000004">
    <property type="protein sequence ID" value="MBJ2174389.1"/>
    <property type="molecule type" value="Genomic_DNA"/>
</dbReference>
<name>A0ABS0WQX5_9FLAO</name>
<accession>A0ABS0WQX5</accession>
<dbReference type="RefSeq" id="WP_198841139.1">
    <property type="nucleotide sequence ID" value="NZ_JAEHFJ010000004.1"/>
</dbReference>
<evidence type="ECO:0000313" key="1">
    <source>
        <dbReference type="EMBL" id="MBJ2174389.1"/>
    </source>
</evidence>
<keyword evidence="2" id="KW-1185">Reference proteome</keyword>
<sequence>MINTVNKSISGWEIRILDNGTTGRNKPNPNKLNFLSNDKTCKVNGCENQINIRRTSGLCDDHIEHEHDLLLELRNHGNLIGVPSHQDIIDALMDWSSSRNFGLLPFFSSLSFNTLGNVPDVSSLAGKTTHKGITPITIDFIFDELIKVVNNFFPINNNSSYQPLNTSRGEIPAIVLAFTFAGLLICEESNRGDRWFSRVIRKDESRTTQLGAAMPIAYFATRIFPWGVEMKNSARNLTR</sequence>
<proteinExistence type="predicted"/>
<dbReference type="Proteomes" id="UP000623301">
    <property type="component" value="Unassembled WGS sequence"/>
</dbReference>
<reference evidence="1 2" key="1">
    <citation type="submission" date="2020-12" db="EMBL/GenBank/DDBJ databases">
        <title>Aureibaculum luteum sp. nov. and Aureibaculum flavum sp. nov., novel members of the family Flavobacteriaceae isolated from Antarctic intertidal sediments.</title>
        <authorList>
            <person name="He X."/>
            <person name="Zhang X."/>
        </authorList>
    </citation>
    <scope>NUCLEOTIDE SEQUENCE [LARGE SCALE GENOMIC DNA]</scope>
    <source>
        <strain evidence="1 2">A20</strain>
    </source>
</reference>